<dbReference type="PANTHER" id="PTHR11289">
    <property type="entry name" value="BREAST CANCER TYPE 2 SUSCEPTIBILITY PROTEIN BRCA2"/>
    <property type="match status" value="1"/>
</dbReference>
<feature type="region of interest" description="Disordered" evidence="10">
    <location>
        <begin position="44"/>
        <end position="180"/>
    </location>
</feature>
<dbReference type="Pfam" id="PF09103">
    <property type="entry name" value="BRCA-2_OB1"/>
    <property type="match status" value="1"/>
</dbReference>
<proteinExistence type="predicted"/>
<dbReference type="GO" id="GO:0003677">
    <property type="term" value="F:DNA binding"/>
    <property type="evidence" value="ECO:0007669"/>
    <property type="project" value="UniProtKB-KW"/>
</dbReference>
<evidence type="ECO:0000256" key="4">
    <source>
        <dbReference type="ARBA" id="ARBA00022771"/>
    </source>
</evidence>
<evidence type="ECO:0000256" key="8">
    <source>
        <dbReference type="ARBA" id="ARBA00023204"/>
    </source>
</evidence>
<keyword evidence="5" id="KW-0862">Zinc</keyword>
<keyword evidence="13" id="KW-1185">Reference proteome</keyword>
<dbReference type="OrthoDB" id="207430at2759"/>
<dbReference type="PROSITE" id="PS50199">
    <property type="entry name" value="ZF_RANBP2_2"/>
    <property type="match status" value="1"/>
</dbReference>
<dbReference type="GO" id="GO:0000724">
    <property type="term" value="P:double-strand break repair via homologous recombination"/>
    <property type="evidence" value="ECO:0007669"/>
    <property type="project" value="InterPro"/>
</dbReference>
<feature type="compositionally biased region" description="Polar residues" evidence="10">
    <location>
        <begin position="160"/>
        <end position="180"/>
    </location>
</feature>
<evidence type="ECO:0000256" key="10">
    <source>
        <dbReference type="SAM" id="MobiDB-lite"/>
    </source>
</evidence>
<accession>A0A9K3KPY0</accession>
<dbReference type="SMART" id="SM00547">
    <property type="entry name" value="ZnF_RBZ"/>
    <property type="match status" value="1"/>
</dbReference>
<dbReference type="Pfam" id="PF09169">
    <property type="entry name" value="BRCA-2_helical"/>
    <property type="match status" value="1"/>
</dbReference>
<evidence type="ECO:0000313" key="13">
    <source>
        <dbReference type="Proteomes" id="UP000693970"/>
    </source>
</evidence>
<dbReference type="EMBL" id="JAGRRH010000020">
    <property type="protein sequence ID" value="KAG7347764.1"/>
    <property type="molecule type" value="Genomic_DNA"/>
</dbReference>
<reference evidence="12" key="1">
    <citation type="journal article" date="2021" name="Sci. Rep.">
        <title>Diploid genomic architecture of Nitzschia inconspicua, an elite biomass production diatom.</title>
        <authorList>
            <person name="Oliver A."/>
            <person name="Podell S."/>
            <person name="Pinowska A."/>
            <person name="Traller J.C."/>
            <person name="Smith S.R."/>
            <person name="McClure R."/>
            <person name="Beliaev A."/>
            <person name="Bohutskyi P."/>
            <person name="Hill E.A."/>
            <person name="Rabines A."/>
            <person name="Zheng H."/>
            <person name="Allen L.Z."/>
            <person name="Kuo A."/>
            <person name="Grigoriev I.V."/>
            <person name="Allen A.E."/>
            <person name="Hazlebeck D."/>
            <person name="Allen E.E."/>
        </authorList>
    </citation>
    <scope>NUCLEOTIDE SEQUENCE</scope>
    <source>
        <strain evidence="12">Hildebrandi</strain>
    </source>
</reference>
<keyword evidence="1" id="KW-0479">Metal-binding</keyword>
<name>A0A9K3KPY0_9STRA</name>
<sequence length="2412" mass="262683">MSSSSSDDWACSYCTLWNPPTKRRCAACQARRQVDLSVPTAVPVVDTTTNRRRKLSKTSPPSRKRHRPVTTPTVTSNATTSSAKETNISTTTSSTSSDRYISQPSSDVVLIPDKELASQTTNSKYKNGSDPTDPGIQQESCDARNGFSSPKPDGKRETSPIDSLTDYQPRQTSANEHSGQLCQKSNAASMILQGDCAVDENIQGDSNNSVETNPAVGTSLPKLPIVGDVSSTRRRKEEIMDETIDRTCNNNNGIGNDGTHRPWDDSTAKHILNHVPNRLNENKLLQSPTTSSGGDGTGNVQQPGYEIESSFLATEKENFQGNQNQETYLLLESTIVSDSVTNNDSSSGNVPVVNVHPRSMTDFSIRGNDTYLQDVNETLEEATSEEAIQQGTNNPIHHTLSAVTAVPQADDLPLLTSGIQPQFENNNLSQSSSCVSPKQTFFDYTPPSQLSQESERKAIPTGISHSNPANDAVECDNTELVVNLDHQQYFYRVDEQSEKILWHKREDSQEATKMSVVEKVCSIKDQKTPGLQRIGNVGTIDADESVNIESAIQLVRHSTLPFSDHNSKHHTQSRYESQADAILQAISSNATATLTKNAVHQASQLRQDTISDMDHSTTLFPQEPTCQSLRKRPLEEALQDSRSSKCQMLPAFPNPSAVPLFHTAGKGMSICVSKESLEKVGKMFEESVGSAAISNPTIPLFQTAGKGTSISVSKESLEKVGNMFEVPVGTVPVSNSTVPLFQTAGKGTSIAVSKESLEKVGKMFEVSVGSAAVSNPTISLFQTAGKGTSIAVSRENLEKVEEMFEDPVGPVSVSNSTVPLFQTAGKGTSIAVSKVFEESVDFAAVSNATVPFFQTAGKGTPIAVTKDSLEKVVTMFEEPVDSAAVSNPTIPLFQTAGKATSIAVSKESLEKVGKMFEESVESAAVSKATVPLFQTAGKGTSIAVSKERLEKARKMFEDLVDSAAVSNPTIPLFQTAGKGTSIAVSKESLEKVGKIFEDPVGAVPKSNSTVPFFQTAGKGTSIAVSKESLEKVGKMFEESVGSAAVSNPTLSLFQTAGKGTSIAVSKESLEKVGKMFEDPFGAVPKSNSTVPFFQTAGKGTSIAVSKESLEKVGKMFEESVGSAAVSNPTLSLFQTAGKGTSIAVSKESLEKVGKMFEDPVSAVPKSNSTVPFFQTAGKGTSIAVSKESLEKVGKMFEDPVGPVSKSNSTVPFFQTTGKGTSIAVSKESLEKVGKMFEESVGSAAVSNPTLALFQTAGKGTSIAVSKESLEKVGKMFEDPVGAVPKSNSTVPFFQTAGKGTSIAVSKESLEKVGKMFEESVGSAAVSNPTLSLFQTAGKGTSIAVSKESLEKAGKMFEDPGSAVPVSSSTVPLFQTAGKGTSIAVSKESLEKVGKMFEESVGSAAVSNPTLSLFQTAGKGTSIAVSKESLEKVGKMFEDPVSAVPISNSTVPFFQTAGKGASIAVSKESLAKADKLLRKVESDYFYDSLSSKGLSATRSIEEQEGVEWHRNNDVVLSKEGNVFSCDYKTRTSLYTLADVENTITLDEEQVTTTPDHPTFSRSARVTIATDDEFFVRKHLPGQLSFMTPVPLKYNGEEGTCNADIEIPVIHSDSVQESKDTVCLNLSYAQKYGLMSSSHDECVAHGVREATIKVNSLNALQIAFDNDGFPATILSDARSDSESDRLLRDIRRSLIEEGCDSLQLKDKWIRIHARWVIWKLAAYERRFSRFLAGRHLTYDRLIHDLKSRFQREMVEGRRSPLRRILNCDASPKTMMILVVSQTLSSPSMKDGDCKLQKLKILEVSDGWHAIKAELDSKLSKFVENNLIKVGTKLLVSNAQIVGVGEGVDPLDTSSEGDSALLQLSANATRLARWNAKLGLVKVSPSQAPKGRLLLKRLSDVVEGGGNVPAISLFIQRVYPIMYYEKSEGDSSNPVTDSSTCRQVLSEQEEENRRREFEGKKTRAVEYVTEKIQAEIEQEVDQDAPEVWKRVYNSSTPEDMYQTLAESDQEEIARWREHRSTLIQRRIQDEVEAELETHKSLLRKSAPFLRIKVHSVYPRKHKRESGLLTIWHPSEEHLNSLKEGSCVQAFDLSVRDTLYNGQLQLTANKRTIIEALPEDSFSETKEQVFVERRYLSLIDVHMISHIKAKESEDADPVEFDTVATCFNVTESSKTDEVVLHLIDETCLVLRVHCKSLPYILKVLLGEESGVITSFALRDLRLRSFDTHQQCAVAEFTDLSSVISTNDRIEELAFWAENEGSAEVLAASTRLEVGLPEWEQCEEERVGFGYIMGLRVEEKSQTLYIQVDCCGFCCQDWELPFSVLQNMVSVDSPGVTSSIHSPSLENRMERLGLLGLILRSRGTLWEFQLRLNRKHSNFNAFVVTKATPANNSMLCNLYLTLPELELPDAKEEGVTF</sequence>
<dbReference type="InterPro" id="IPR001876">
    <property type="entry name" value="Znf_RanBP2"/>
</dbReference>
<dbReference type="GO" id="GO:0008270">
    <property type="term" value="F:zinc ion binding"/>
    <property type="evidence" value="ECO:0007669"/>
    <property type="project" value="UniProtKB-KW"/>
</dbReference>
<protein>
    <submittedName>
        <fullName evidence="12">BRCA2 repeat domain protein</fullName>
    </submittedName>
</protein>
<keyword evidence="6" id="KW-0238">DNA-binding</keyword>
<dbReference type="InterPro" id="IPR002093">
    <property type="entry name" value="BRCA2_repeat"/>
</dbReference>
<dbReference type="InterPro" id="IPR015525">
    <property type="entry name" value="BRCA2"/>
</dbReference>
<feature type="compositionally biased region" description="Low complexity" evidence="10">
    <location>
        <begin position="69"/>
        <end position="97"/>
    </location>
</feature>
<dbReference type="PANTHER" id="PTHR11289:SF0">
    <property type="entry name" value="BREAST CANCER TYPE 2 SUSCEPTIBILITY PROTEIN"/>
    <property type="match status" value="1"/>
</dbReference>
<evidence type="ECO:0000256" key="3">
    <source>
        <dbReference type="ARBA" id="ARBA00022763"/>
    </source>
</evidence>
<evidence type="ECO:0000256" key="5">
    <source>
        <dbReference type="ARBA" id="ARBA00022833"/>
    </source>
</evidence>
<dbReference type="Pfam" id="PF00634">
    <property type="entry name" value="BRCA2"/>
    <property type="match status" value="1"/>
</dbReference>
<gene>
    <name evidence="12" type="ORF">IV203_016469</name>
</gene>
<dbReference type="PROSITE" id="PS01358">
    <property type="entry name" value="ZF_RANBP2_1"/>
    <property type="match status" value="1"/>
</dbReference>
<evidence type="ECO:0000256" key="2">
    <source>
        <dbReference type="ARBA" id="ARBA00022737"/>
    </source>
</evidence>
<feature type="compositionally biased region" description="Polar residues" evidence="10">
    <location>
        <begin position="117"/>
        <end position="140"/>
    </location>
</feature>
<reference evidence="12" key="2">
    <citation type="submission" date="2021-04" db="EMBL/GenBank/DDBJ databases">
        <authorList>
            <person name="Podell S."/>
        </authorList>
    </citation>
    <scope>NUCLEOTIDE SEQUENCE</scope>
    <source>
        <strain evidence="12">Hildebrandi</strain>
    </source>
</reference>
<dbReference type="InterPro" id="IPR015252">
    <property type="entry name" value="BRCA2_hlx"/>
</dbReference>
<dbReference type="InterPro" id="IPR015187">
    <property type="entry name" value="BRCA2_OB_1"/>
</dbReference>
<keyword evidence="3" id="KW-0227">DNA damage</keyword>
<keyword evidence="4 9" id="KW-0863">Zinc-finger</keyword>
<feature type="domain" description="RanBP2-type" evidence="11">
    <location>
        <begin position="5"/>
        <end position="34"/>
    </location>
</feature>
<feature type="compositionally biased region" description="Basic residues" evidence="10">
    <location>
        <begin position="50"/>
        <end position="68"/>
    </location>
</feature>
<comment type="caution">
    <text evidence="12">The sequence shown here is derived from an EMBL/GenBank/DDBJ whole genome shotgun (WGS) entry which is preliminary data.</text>
</comment>
<organism evidence="12 13">
    <name type="scientific">Nitzschia inconspicua</name>
    <dbReference type="NCBI Taxonomy" id="303405"/>
    <lineage>
        <taxon>Eukaryota</taxon>
        <taxon>Sar</taxon>
        <taxon>Stramenopiles</taxon>
        <taxon>Ochrophyta</taxon>
        <taxon>Bacillariophyta</taxon>
        <taxon>Bacillariophyceae</taxon>
        <taxon>Bacillariophycidae</taxon>
        <taxon>Bacillariales</taxon>
        <taxon>Bacillariaceae</taxon>
        <taxon>Nitzschia</taxon>
    </lineage>
</organism>
<dbReference type="Proteomes" id="UP000693970">
    <property type="component" value="Unassembled WGS sequence"/>
</dbReference>
<keyword evidence="2" id="KW-0677">Repeat</keyword>
<evidence type="ECO:0000256" key="6">
    <source>
        <dbReference type="ARBA" id="ARBA00023125"/>
    </source>
</evidence>
<evidence type="ECO:0000256" key="7">
    <source>
        <dbReference type="ARBA" id="ARBA00023172"/>
    </source>
</evidence>
<evidence type="ECO:0000259" key="11">
    <source>
        <dbReference type="PROSITE" id="PS50199"/>
    </source>
</evidence>
<keyword evidence="7" id="KW-0233">DNA recombination</keyword>
<keyword evidence="8" id="KW-0234">DNA repair</keyword>
<dbReference type="GO" id="GO:0006355">
    <property type="term" value="P:regulation of DNA-templated transcription"/>
    <property type="evidence" value="ECO:0007669"/>
    <property type="project" value="TreeGrafter"/>
</dbReference>
<evidence type="ECO:0000313" key="12">
    <source>
        <dbReference type="EMBL" id="KAG7347764.1"/>
    </source>
</evidence>
<evidence type="ECO:0000256" key="1">
    <source>
        <dbReference type="ARBA" id="ARBA00022723"/>
    </source>
</evidence>
<evidence type="ECO:0000256" key="9">
    <source>
        <dbReference type="PROSITE-ProRule" id="PRU00322"/>
    </source>
</evidence>